<sequence length="64" mass="6932">MAIGLDDGGSPLKLISRFLVFKPSHGLDESEICFHVSPGFPTGAPSTTAGFRLELRRMVETNNI</sequence>
<dbReference type="Proteomes" id="UP000789508">
    <property type="component" value="Unassembled WGS sequence"/>
</dbReference>
<protein>
    <submittedName>
        <fullName evidence="1">8991_t:CDS:1</fullName>
    </submittedName>
</protein>
<evidence type="ECO:0000313" key="1">
    <source>
        <dbReference type="EMBL" id="CAG8756968.1"/>
    </source>
</evidence>
<dbReference type="AlphaFoldDB" id="A0A9N9J0P8"/>
<comment type="caution">
    <text evidence="1">The sequence shown here is derived from an EMBL/GenBank/DDBJ whole genome shotgun (WGS) entry which is preliminary data.</text>
</comment>
<dbReference type="EMBL" id="CAJVPS010044110">
    <property type="protein sequence ID" value="CAG8756968.1"/>
    <property type="molecule type" value="Genomic_DNA"/>
</dbReference>
<proteinExistence type="predicted"/>
<feature type="non-terminal residue" evidence="1">
    <location>
        <position position="64"/>
    </location>
</feature>
<name>A0A9N9J0P8_9GLOM</name>
<accession>A0A9N9J0P8</accession>
<reference evidence="1" key="1">
    <citation type="submission" date="2021-06" db="EMBL/GenBank/DDBJ databases">
        <authorList>
            <person name="Kallberg Y."/>
            <person name="Tangrot J."/>
            <person name="Rosling A."/>
        </authorList>
    </citation>
    <scope>NUCLEOTIDE SEQUENCE</scope>
    <source>
        <strain evidence="1">FL130A</strain>
    </source>
</reference>
<evidence type="ECO:0000313" key="2">
    <source>
        <dbReference type="Proteomes" id="UP000789508"/>
    </source>
</evidence>
<keyword evidence="2" id="KW-1185">Reference proteome</keyword>
<gene>
    <name evidence="1" type="ORF">ALEPTO_LOCUS13520</name>
</gene>
<organism evidence="1 2">
    <name type="scientific">Ambispora leptoticha</name>
    <dbReference type="NCBI Taxonomy" id="144679"/>
    <lineage>
        <taxon>Eukaryota</taxon>
        <taxon>Fungi</taxon>
        <taxon>Fungi incertae sedis</taxon>
        <taxon>Mucoromycota</taxon>
        <taxon>Glomeromycotina</taxon>
        <taxon>Glomeromycetes</taxon>
        <taxon>Archaeosporales</taxon>
        <taxon>Ambisporaceae</taxon>
        <taxon>Ambispora</taxon>
    </lineage>
</organism>